<keyword evidence="1" id="KW-1133">Transmembrane helix</keyword>
<feature type="transmembrane region" description="Helical" evidence="1">
    <location>
        <begin position="270"/>
        <end position="295"/>
    </location>
</feature>
<feature type="transmembrane region" description="Helical" evidence="1">
    <location>
        <begin position="205"/>
        <end position="225"/>
    </location>
</feature>
<dbReference type="InterPro" id="IPR007349">
    <property type="entry name" value="DUF418"/>
</dbReference>
<feature type="transmembrane region" description="Helical" evidence="1">
    <location>
        <begin position="96"/>
        <end position="126"/>
    </location>
</feature>
<sequence>MKPSRLQSLDALRGFALLGIGVVNFQVFALPYLGSGLVDPVFDRPVDRLVQGVIALLFETKFYLLFSFLFGYSFVLQIDGAQQTGDDPVPRLQRRYAGLMLLGLLHAVLLYQGDILLAYGCLGWLLLWWRNWSARRALWTALGLVALGAGFWLAVGLLTLGQPWPDDMLASQAADIQAATAAYRADVAQVIAQHWRDLTADVWRTIFYVQGPNVLAMFLAGLAVARRQGLVQPGAAVLRALAWLALPLGLAGATLYALSAQPPWAPVWSLAGLGLGLFTAPLLALGYGALFLLACRRWPALQRAFAAAGKMALSNYLLQSLAGAWFFTAWGLGWVGQVSPATVAGLALAVFALELPLSGWWLRHHAYGPAEWLLRAITLWRKPAWRLSP</sequence>
<keyword evidence="1" id="KW-0812">Transmembrane</keyword>
<feature type="transmembrane region" description="Helical" evidence="1">
    <location>
        <begin position="316"/>
        <end position="335"/>
    </location>
</feature>
<feature type="transmembrane region" description="Helical" evidence="1">
    <location>
        <begin position="341"/>
        <end position="362"/>
    </location>
</feature>
<organism evidence="3 4">
    <name type="scientific">Bordetella genomosp. 12</name>
    <dbReference type="NCBI Taxonomy" id="463035"/>
    <lineage>
        <taxon>Bacteria</taxon>
        <taxon>Pseudomonadati</taxon>
        <taxon>Pseudomonadota</taxon>
        <taxon>Betaproteobacteria</taxon>
        <taxon>Burkholderiales</taxon>
        <taxon>Alcaligenaceae</taxon>
        <taxon>Bordetella</taxon>
    </lineage>
</organism>
<keyword evidence="1" id="KW-0472">Membrane</keyword>
<accession>A0A261VJR9</accession>
<proteinExistence type="predicted"/>
<dbReference type="Proteomes" id="UP000216429">
    <property type="component" value="Unassembled WGS sequence"/>
</dbReference>
<feature type="transmembrane region" description="Helical" evidence="1">
    <location>
        <begin position="12"/>
        <end position="33"/>
    </location>
</feature>
<evidence type="ECO:0000259" key="2">
    <source>
        <dbReference type="Pfam" id="PF04235"/>
    </source>
</evidence>
<evidence type="ECO:0000313" key="3">
    <source>
        <dbReference type="EMBL" id="OZI73981.1"/>
    </source>
</evidence>
<dbReference type="RefSeq" id="WP_094811240.1">
    <property type="nucleotide sequence ID" value="NZ_NEVU01000002.1"/>
</dbReference>
<feature type="transmembrane region" description="Helical" evidence="1">
    <location>
        <begin position="138"/>
        <end position="160"/>
    </location>
</feature>
<comment type="caution">
    <text evidence="3">The sequence shown here is derived from an EMBL/GenBank/DDBJ whole genome shotgun (WGS) entry which is preliminary data.</text>
</comment>
<dbReference type="InterPro" id="IPR052529">
    <property type="entry name" value="Bact_Transport_Assoc"/>
</dbReference>
<evidence type="ECO:0000313" key="4">
    <source>
        <dbReference type="Proteomes" id="UP000216429"/>
    </source>
</evidence>
<dbReference type="Pfam" id="PF04235">
    <property type="entry name" value="DUF418"/>
    <property type="match status" value="1"/>
</dbReference>
<dbReference type="PANTHER" id="PTHR30590:SF2">
    <property type="entry name" value="INNER MEMBRANE PROTEIN"/>
    <property type="match status" value="1"/>
</dbReference>
<dbReference type="AlphaFoldDB" id="A0A261VJR9"/>
<name>A0A261VJR9_9BORD</name>
<feature type="transmembrane region" description="Helical" evidence="1">
    <location>
        <begin position="53"/>
        <end position="76"/>
    </location>
</feature>
<gene>
    <name evidence="3" type="ORF">CAL22_05625</name>
</gene>
<dbReference type="EMBL" id="NEVU01000002">
    <property type="protein sequence ID" value="OZI73981.1"/>
    <property type="molecule type" value="Genomic_DNA"/>
</dbReference>
<keyword evidence="4" id="KW-1185">Reference proteome</keyword>
<protein>
    <recommendedName>
        <fullName evidence="2">DUF418 domain-containing protein</fullName>
    </recommendedName>
</protein>
<reference evidence="4" key="1">
    <citation type="submission" date="2017-05" db="EMBL/GenBank/DDBJ databases">
        <title>Complete and WGS of Bordetella genogroups.</title>
        <authorList>
            <person name="Spilker T."/>
            <person name="Lipuma J."/>
        </authorList>
    </citation>
    <scope>NUCLEOTIDE SEQUENCE [LARGE SCALE GENOMIC DNA]</scope>
    <source>
        <strain evidence="4">AU6712</strain>
    </source>
</reference>
<evidence type="ECO:0000256" key="1">
    <source>
        <dbReference type="SAM" id="Phobius"/>
    </source>
</evidence>
<dbReference type="PANTHER" id="PTHR30590">
    <property type="entry name" value="INNER MEMBRANE PROTEIN"/>
    <property type="match status" value="1"/>
</dbReference>
<feature type="transmembrane region" description="Helical" evidence="1">
    <location>
        <begin position="237"/>
        <end position="258"/>
    </location>
</feature>
<feature type="domain" description="DUF418" evidence="2">
    <location>
        <begin position="235"/>
        <end position="380"/>
    </location>
</feature>
<dbReference type="OrthoDB" id="9807744at2"/>